<dbReference type="InterPro" id="IPR039424">
    <property type="entry name" value="SBP_5"/>
</dbReference>
<dbReference type="InterPro" id="IPR000914">
    <property type="entry name" value="SBP_5_dom"/>
</dbReference>
<keyword evidence="2" id="KW-0813">Transport</keyword>
<keyword evidence="4" id="KW-1133">Transmembrane helix</keyword>
<evidence type="ECO:0000313" key="7">
    <source>
        <dbReference type="Proteomes" id="UP000693970"/>
    </source>
</evidence>
<evidence type="ECO:0000256" key="3">
    <source>
        <dbReference type="ARBA" id="ARBA00022729"/>
    </source>
</evidence>
<reference evidence="6" key="1">
    <citation type="journal article" date="2021" name="Sci. Rep.">
        <title>Diploid genomic architecture of Nitzschia inconspicua, an elite biomass production diatom.</title>
        <authorList>
            <person name="Oliver A."/>
            <person name="Podell S."/>
            <person name="Pinowska A."/>
            <person name="Traller J.C."/>
            <person name="Smith S.R."/>
            <person name="McClure R."/>
            <person name="Beliaev A."/>
            <person name="Bohutskyi P."/>
            <person name="Hill E.A."/>
            <person name="Rabines A."/>
            <person name="Zheng H."/>
            <person name="Allen L.Z."/>
            <person name="Kuo A."/>
            <person name="Grigoriev I.V."/>
            <person name="Allen A.E."/>
            <person name="Hazlebeck D."/>
            <person name="Allen E.E."/>
        </authorList>
    </citation>
    <scope>NUCLEOTIDE SEQUENCE</scope>
    <source>
        <strain evidence="6">Hildebrandi</strain>
    </source>
</reference>
<gene>
    <name evidence="6" type="ORF">IV203_038030</name>
</gene>
<dbReference type="PANTHER" id="PTHR30290">
    <property type="entry name" value="PERIPLASMIC BINDING COMPONENT OF ABC TRANSPORTER"/>
    <property type="match status" value="1"/>
</dbReference>
<reference evidence="6" key="2">
    <citation type="submission" date="2021-04" db="EMBL/GenBank/DDBJ databases">
        <authorList>
            <person name="Podell S."/>
        </authorList>
    </citation>
    <scope>NUCLEOTIDE SEQUENCE</scope>
    <source>
        <strain evidence="6">Hildebrandi</strain>
    </source>
</reference>
<keyword evidence="4" id="KW-0472">Membrane</keyword>
<evidence type="ECO:0000259" key="5">
    <source>
        <dbReference type="Pfam" id="PF00496"/>
    </source>
</evidence>
<dbReference type="GO" id="GO:1904680">
    <property type="term" value="F:peptide transmembrane transporter activity"/>
    <property type="evidence" value="ECO:0007669"/>
    <property type="project" value="TreeGrafter"/>
</dbReference>
<dbReference type="PANTHER" id="PTHR30290:SF9">
    <property type="entry name" value="OLIGOPEPTIDE-BINDING PROTEIN APPA"/>
    <property type="match status" value="1"/>
</dbReference>
<feature type="domain" description="Solute-binding protein family 5" evidence="5">
    <location>
        <begin position="262"/>
        <end position="579"/>
    </location>
</feature>
<evidence type="ECO:0000256" key="1">
    <source>
        <dbReference type="ARBA" id="ARBA00005695"/>
    </source>
</evidence>
<keyword evidence="4" id="KW-0812">Transmembrane</keyword>
<dbReference type="GO" id="GO:0015833">
    <property type="term" value="P:peptide transport"/>
    <property type="evidence" value="ECO:0007669"/>
    <property type="project" value="TreeGrafter"/>
</dbReference>
<sequence>MRRLAVSFIAFHWAQANISQEQGGLGTNIDQASLDAAIACNKKYGTLKFLILENEAVHAAVEDDIRRDLAKVGFTVKAETLTKEAINEARQSGNFHFSLTETWGTPYDPYSFASGWIDGLGGEGVFPAMENFVPPSSRQELFDLVREVLQEEKTLLLKQKWTRIHNYYHAQAVMLPLWGKRIPTLLNSRLTGYQAGYQQFDYPVHKLAPVTGPTTVTIAPGAQSGMFQTVGYLDAHTYGPNEFFSSNWVYEGLVSYGQGGQILPSLATAWTVESNNIGGDTYIFMLREGVKFHDGTPWDCAAAKLNFDHILNGELRSRHGWYGVPLYVEDWSCKDDMNFVLRTNLKHGPFLQELTFIRPIRMISPAAFINGNSTDPTTHNSCRVDWGIIDGNDFSEDVVCAGINGIYGTGPFAYDSREKVTITNSEGEQKEVDNEVVFTAFEDYWGGAPAIKRLEVKRYQTSEEVKTALLSGELDVVWGSGVLSDSDIFDIENDVELQGKIKVFHSATIQNVILLLNSGKPPLDDINVRKTIIHAINKAAFVEQELKGLQQVVDNVFPLEAPFRDVDLTPRWDYDLEKAVLLSCVKEEGGIFTVATETKHDGNNPLALALGLGLGFPLLAVIAFAASFYHKSKKFEEELNLRKKEGAVDA</sequence>
<organism evidence="6 7">
    <name type="scientific">Nitzschia inconspicua</name>
    <dbReference type="NCBI Taxonomy" id="303405"/>
    <lineage>
        <taxon>Eukaryota</taxon>
        <taxon>Sar</taxon>
        <taxon>Stramenopiles</taxon>
        <taxon>Ochrophyta</taxon>
        <taxon>Bacillariophyta</taxon>
        <taxon>Bacillariophyceae</taxon>
        <taxon>Bacillariophycidae</taxon>
        <taxon>Bacillariales</taxon>
        <taxon>Bacillariaceae</taxon>
        <taxon>Nitzschia</taxon>
    </lineage>
</organism>
<evidence type="ECO:0000256" key="4">
    <source>
        <dbReference type="SAM" id="Phobius"/>
    </source>
</evidence>
<keyword evidence="3" id="KW-0732">Signal</keyword>
<comment type="similarity">
    <text evidence="1">Belongs to the bacterial solute-binding protein 5 family.</text>
</comment>
<keyword evidence="7" id="KW-1185">Reference proteome</keyword>
<dbReference type="OrthoDB" id="37683at2759"/>
<dbReference type="Proteomes" id="UP000693970">
    <property type="component" value="Unassembled WGS sequence"/>
</dbReference>
<feature type="transmembrane region" description="Helical" evidence="4">
    <location>
        <begin position="606"/>
        <end position="629"/>
    </location>
</feature>
<dbReference type="AlphaFoldDB" id="A0A9K3PYP4"/>
<evidence type="ECO:0000256" key="2">
    <source>
        <dbReference type="ARBA" id="ARBA00022448"/>
    </source>
</evidence>
<dbReference type="EMBL" id="JAGRRH010000009">
    <property type="protein sequence ID" value="KAG7364827.1"/>
    <property type="molecule type" value="Genomic_DNA"/>
</dbReference>
<protein>
    <submittedName>
        <fullName evidence="6">Nickel ABC transporter, periplasmic nickel-binding protein</fullName>
    </submittedName>
</protein>
<name>A0A9K3PYP4_9STRA</name>
<comment type="caution">
    <text evidence="6">The sequence shown here is derived from an EMBL/GenBank/DDBJ whole genome shotgun (WGS) entry which is preliminary data.</text>
</comment>
<dbReference type="Pfam" id="PF00496">
    <property type="entry name" value="SBP_bac_5"/>
    <property type="match status" value="1"/>
</dbReference>
<accession>A0A9K3PYP4</accession>
<proteinExistence type="inferred from homology"/>
<evidence type="ECO:0000313" key="6">
    <source>
        <dbReference type="EMBL" id="KAG7364827.1"/>
    </source>
</evidence>